<comment type="caution">
    <text evidence="2">The sequence shown here is derived from an EMBL/GenBank/DDBJ whole genome shotgun (WGS) entry which is preliminary data.</text>
</comment>
<feature type="domain" description="CAP N-terminal" evidence="1">
    <location>
        <begin position="2"/>
        <end position="53"/>
    </location>
</feature>
<evidence type="ECO:0000313" key="2">
    <source>
        <dbReference type="EMBL" id="OTF80093.1"/>
    </source>
</evidence>
<proteinExistence type="predicted"/>
<reference evidence="2 3" key="1">
    <citation type="submission" date="2017-03" db="EMBL/GenBank/DDBJ databases">
        <title>Genome Survey of Euroglyphus maynei.</title>
        <authorList>
            <person name="Arlian L.G."/>
            <person name="Morgan M.S."/>
            <person name="Rider S.D."/>
        </authorList>
    </citation>
    <scope>NUCLEOTIDE SEQUENCE [LARGE SCALE GENOMIC DNA]</scope>
    <source>
        <strain evidence="2">Arlian Lab</strain>
        <tissue evidence="2">Whole body</tissue>
    </source>
</reference>
<keyword evidence="3" id="KW-1185">Reference proteome</keyword>
<evidence type="ECO:0000259" key="1">
    <source>
        <dbReference type="Pfam" id="PF21938"/>
    </source>
</evidence>
<dbReference type="AlphaFoldDB" id="A0A1Y3BJV5"/>
<dbReference type="Gene3D" id="1.25.40.330">
    <property type="entry name" value="Adenylate cyclase-associated CAP, N-terminal domain"/>
    <property type="match status" value="1"/>
</dbReference>
<feature type="non-terminal residue" evidence="2">
    <location>
        <position position="77"/>
    </location>
</feature>
<accession>A0A1Y3BJV5</accession>
<sequence>MEVFKEKRKLIEMASKMSKPANDGQFMQLLQPISKLVTQIQANMNRDNKKNHKFQEIKEQNRKHEHFNHLSAIAEGI</sequence>
<gene>
    <name evidence="2" type="ORF">BLA29_015217</name>
</gene>
<dbReference type="InterPro" id="IPR053950">
    <property type="entry name" value="CAP_N"/>
</dbReference>
<name>A0A1Y3BJV5_EURMA</name>
<organism evidence="2 3">
    <name type="scientific">Euroglyphus maynei</name>
    <name type="common">Mayne's house dust mite</name>
    <dbReference type="NCBI Taxonomy" id="6958"/>
    <lineage>
        <taxon>Eukaryota</taxon>
        <taxon>Metazoa</taxon>
        <taxon>Ecdysozoa</taxon>
        <taxon>Arthropoda</taxon>
        <taxon>Chelicerata</taxon>
        <taxon>Arachnida</taxon>
        <taxon>Acari</taxon>
        <taxon>Acariformes</taxon>
        <taxon>Sarcoptiformes</taxon>
        <taxon>Astigmata</taxon>
        <taxon>Psoroptidia</taxon>
        <taxon>Analgoidea</taxon>
        <taxon>Pyroglyphidae</taxon>
        <taxon>Pyroglyphinae</taxon>
        <taxon>Euroglyphus</taxon>
    </lineage>
</organism>
<dbReference type="Pfam" id="PF21938">
    <property type="entry name" value="CAP_N"/>
    <property type="match status" value="1"/>
</dbReference>
<dbReference type="OrthoDB" id="1601at2759"/>
<dbReference type="SUPFAM" id="SSF101278">
    <property type="entry name" value="N-terminal domain of adenylylcyclase associated protein, CAP"/>
    <property type="match status" value="1"/>
</dbReference>
<protein>
    <recommendedName>
        <fullName evidence="1">CAP N-terminal domain-containing protein</fullName>
    </recommendedName>
</protein>
<dbReference type="Proteomes" id="UP000194236">
    <property type="component" value="Unassembled WGS sequence"/>
</dbReference>
<dbReference type="EMBL" id="MUJZ01019953">
    <property type="protein sequence ID" value="OTF80093.1"/>
    <property type="molecule type" value="Genomic_DNA"/>
</dbReference>
<evidence type="ECO:0000313" key="3">
    <source>
        <dbReference type="Proteomes" id="UP000194236"/>
    </source>
</evidence>
<dbReference type="InterPro" id="IPR036222">
    <property type="entry name" value="CAP_N_sf"/>
</dbReference>